<evidence type="ECO:0000256" key="15">
    <source>
        <dbReference type="ARBA" id="ARBA00054716"/>
    </source>
</evidence>
<comment type="catalytic activity">
    <reaction evidence="14">
        <text>GTP + H2O = GDP + phosphate + H(+)</text>
        <dbReference type="Rhea" id="RHEA:19669"/>
        <dbReference type="ChEBI" id="CHEBI:15377"/>
        <dbReference type="ChEBI" id="CHEBI:15378"/>
        <dbReference type="ChEBI" id="CHEBI:37565"/>
        <dbReference type="ChEBI" id="CHEBI:43474"/>
        <dbReference type="ChEBI" id="CHEBI:58189"/>
    </reaction>
    <physiologicalReaction direction="left-to-right" evidence="14">
        <dbReference type="Rhea" id="RHEA:19670"/>
    </physiologicalReaction>
</comment>
<protein>
    <recommendedName>
        <fullName evidence="5">Selenocysteine-specific elongation factor</fullName>
    </recommendedName>
    <alternativeName>
        <fullName evidence="17">Elongation factor sec</fullName>
    </alternativeName>
    <alternativeName>
        <fullName evidence="16">Eukaryotic elongation factor, selenocysteine-tRNA-specific</fullName>
    </alternativeName>
</protein>
<evidence type="ECO:0000256" key="6">
    <source>
        <dbReference type="ARBA" id="ARBA00022481"/>
    </source>
</evidence>
<dbReference type="SUPFAM" id="SSF52540">
    <property type="entry name" value="P-loop containing nucleoside triphosphate hydrolases"/>
    <property type="match status" value="1"/>
</dbReference>
<keyword evidence="10" id="KW-0378">Hydrolase</keyword>
<dbReference type="InterPro" id="IPR000795">
    <property type="entry name" value="T_Tr_GTP-bd_dom"/>
</dbReference>
<evidence type="ECO:0000256" key="1">
    <source>
        <dbReference type="ARBA" id="ARBA00001936"/>
    </source>
</evidence>
<dbReference type="InterPro" id="IPR049393">
    <property type="entry name" value="eEFSec_III"/>
</dbReference>
<dbReference type="CDD" id="cd03696">
    <property type="entry name" value="SelB_II"/>
    <property type="match status" value="1"/>
</dbReference>
<dbReference type="CDD" id="cd04094">
    <property type="entry name" value="eSelB_III"/>
    <property type="match status" value="1"/>
</dbReference>
<feature type="domain" description="Tr-type G" evidence="18">
    <location>
        <begin position="10"/>
        <end position="211"/>
    </location>
</feature>
<evidence type="ECO:0000256" key="2">
    <source>
        <dbReference type="ARBA" id="ARBA00001946"/>
    </source>
</evidence>
<name>A0A7S0NGM6_MICPS</name>
<accession>A0A7S0NGM6</accession>
<dbReference type="GO" id="GO:0003746">
    <property type="term" value="F:translation elongation factor activity"/>
    <property type="evidence" value="ECO:0007669"/>
    <property type="project" value="TreeGrafter"/>
</dbReference>
<dbReference type="SUPFAM" id="SSF50447">
    <property type="entry name" value="Translation proteins"/>
    <property type="match status" value="1"/>
</dbReference>
<evidence type="ECO:0000256" key="13">
    <source>
        <dbReference type="ARBA" id="ARBA00023242"/>
    </source>
</evidence>
<comment type="subcellular location">
    <subcellularLocation>
        <location evidence="4">Cytoplasm</location>
    </subcellularLocation>
    <subcellularLocation>
        <location evidence="3">Nucleus</location>
    </subcellularLocation>
</comment>
<evidence type="ECO:0000256" key="3">
    <source>
        <dbReference type="ARBA" id="ARBA00004123"/>
    </source>
</evidence>
<evidence type="ECO:0000256" key="16">
    <source>
        <dbReference type="ARBA" id="ARBA00076506"/>
    </source>
</evidence>
<dbReference type="EMBL" id="HBEQ01000016">
    <property type="protein sequence ID" value="CAD8512590.1"/>
    <property type="molecule type" value="Transcribed_RNA"/>
</dbReference>
<dbReference type="PANTHER" id="PTHR43721">
    <property type="entry name" value="ELONGATION FACTOR TU-RELATED"/>
    <property type="match status" value="1"/>
</dbReference>
<dbReference type="PROSITE" id="PS51722">
    <property type="entry name" value="G_TR_2"/>
    <property type="match status" value="1"/>
</dbReference>
<dbReference type="InterPro" id="IPR050055">
    <property type="entry name" value="EF-Tu_GTPase"/>
</dbReference>
<keyword evidence="11" id="KW-0648">Protein biosynthesis</keyword>
<gene>
    <name evidence="19" type="ORF">MCOM1403_LOCUS15</name>
</gene>
<keyword evidence="13" id="KW-0539">Nucleus</keyword>
<dbReference type="Gene3D" id="2.40.30.10">
    <property type="entry name" value="Translation factors"/>
    <property type="match status" value="1"/>
</dbReference>
<evidence type="ECO:0000256" key="10">
    <source>
        <dbReference type="ARBA" id="ARBA00022801"/>
    </source>
</evidence>
<comment type="cofactor">
    <cofactor evidence="1">
        <name>Mn(2+)</name>
        <dbReference type="ChEBI" id="CHEBI:29035"/>
    </cofactor>
</comment>
<dbReference type="GO" id="GO:0005525">
    <property type="term" value="F:GTP binding"/>
    <property type="evidence" value="ECO:0007669"/>
    <property type="project" value="UniProtKB-KW"/>
</dbReference>
<comment type="function">
    <text evidence="15">Translation factor required for the incorporation of the rare amino acid selenocysteine encoded by UGA codons. Replaces the eRF1-eRF3-GTP ternary complex for the insertion of selenocysteine directed by the UGA codon. Insertion of selenocysteine at UGA codons is mediated by SECISBP2 and EEFSEC: SECISBP2 (1) specifically binds the SECIS sequence once the 80S ribosome encounters an in-frame UGA codon and (2) contacts the RPS27A/eS31 of the 40S ribosome before ribosome stalling. (3) GTP-bound EEFSEC then delivers selenocysteinyl-tRNA(Sec) to the 80S ribosome and adopts a preaccommodated state conformation. (4) After GTP hydrolysis, EEFSEC dissociates from the assembly, selenocysteinyl-tRNA(Sec) accommodates, and peptide bond synthesis and selenoprotein elongation occur.</text>
</comment>
<keyword evidence="9" id="KW-0547">Nucleotide-binding</keyword>
<organism evidence="19">
    <name type="scientific">Micromonas pusilla</name>
    <name type="common">Picoplanktonic green alga</name>
    <name type="synonym">Chromulina pusilla</name>
    <dbReference type="NCBI Taxonomy" id="38833"/>
    <lineage>
        <taxon>Eukaryota</taxon>
        <taxon>Viridiplantae</taxon>
        <taxon>Chlorophyta</taxon>
        <taxon>Mamiellophyceae</taxon>
        <taxon>Mamiellales</taxon>
        <taxon>Mamiellaceae</taxon>
        <taxon>Micromonas</taxon>
    </lineage>
</organism>
<evidence type="ECO:0000256" key="17">
    <source>
        <dbReference type="ARBA" id="ARBA00082387"/>
    </source>
</evidence>
<dbReference type="Pfam" id="PF00009">
    <property type="entry name" value="GTP_EFTU"/>
    <property type="match status" value="1"/>
</dbReference>
<dbReference type="Pfam" id="PF21208">
    <property type="entry name" value="euk_SelB_III"/>
    <property type="match status" value="1"/>
</dbReference>
<evidence type="ECO:0000256" key="12">
    <source>
        <dbReference type="ARBA" id="ARBA00023134"/>
    </source>
</evidence>
<dbReference type="InterPro" id="IPR005225">
    <property type="entry name" value="Small_GTP-bd"/>
</dbReference>
<reference evidence="19" key="1">
    <citation type="submission" date="2021-01" db="EMBL/GenBank/DDBJ databases">
        <authorList>
            <person name="Corre E."/>
            <person name="Pelletier E."/>
            <person name="Niang G."/>
            <person name="Scheremetjew M."/>
            <person name="Finn R."/>
            <person name="Kale V."/>
            <person name="Holt S."/>
            <person name="Cochrane G."/>
            <person name="Meng A."/>
            <person name="Brown T."/>
            <person name="Cohen L."/>
        </authorList>
    </citation>
    <scope>NUCLEOTIDE SEQUENCE</scope>
    <source>
        <strain evidence="19">CCMP1723</strain>
    </source>
</reference>
<comment type="cofactor">
    <cofactor evidence="2">
        <name>Mg(2+)</name>
        <dbReference type="ChEBI" id="CHEBI:18420"/>
    </cofactor>
</comment>
<evidence type="ECO:0000256" key="14">
    <source>
        <dbReference type="ARBA" id="ARBA00049117"/>
    </source>
</evidence>
<keyword evidence="8" id="KW-0597">Phosphoprotein</keyword>
<dbReference type="InterPro" id="IPR049394">
    <property type="entry name" value="eEFSec_C"/>
</dbReference>
<keyword evidence="6" id="KW-0488">Methylation</keyword>
<evidence type="ECO:0000256" key="5">
    <source>
        <dbReference type="ARBA" id="ARBA00015953"/>
    </source>
</evidence>
<evidence type="ECO:0000256" key="9">
    <source>
        <dbReference type="ARBA" id="ARBA00022741"/>
    </source>
</evidence>
<evidence type="ECO:0000256" key="4">
    <source>
        <dbReference type="ARBA" id="ARBA00004496"/>
    </source>
</evidence>
<dbReference type="Pfam" id="PF21131">
    <property type="entry name" value="eEFSec_4th"/>
    <property type="match status" value="1"/>
</dbReference>
<sequence>MKMDSASSRILNVNVGILGHIDSGKTSLARALSTHFSTASLDKHPQSTERGITLDLGFSSFLVPIPDSLLHLPYDQLQFTLVDCPGHASLIKTVLGAAQIIDMMLLVIDVNKGIQTQTAECLVIGEITSNNLLVVLNKTDMIPESTRAEKVDEMRRRILSTMKTTKFKDVHIISIAARPGGSDDVSSCGPPPVGMSAVMSSLTSRVTEGMLRKKGGNFLFAVDHCFPIKGQGTVLTGTVLSGECSIGDVVELPAVGLMKKVKSMQMFKRSVQSCAKGDRLGMCFAQLDHKSMERGLVASPGTVPSFDAAIVIAENIRFYRGPVHSKTKFHVTLGHCTVMATAEFFRQSDSTLPGDMRSADFPGHPNETCDDAITSCSGEVSFSYFSEDKEYRYCEELQSHAKTNNFDDTRSGVTIRCADPAYNGSSDAPGSPYFALLRFDRRVTSPRGTLFIASRFDSDINQKTCRLAFYGRLARPINLEHDYKELRFIKAFKVKEREGAIDRVIDAHYAIGRGMFKRETDMSSFQGMKVLTCRGEEGLIDGAFGKSGKFKLYFKDGIRAIENDAGHVRLLLRFKRHAFDKENKRMFQ</sequence>
<dbReference type="GO" id="GO:0005634">
    <property type="term" value="C:nucleus"/>
    <property type="evidence" value="ECO:0007669"/>
    <property type="project" value="UniProtKB-SubCell"/>
</dbReference>
<keyword evidence="7" id="KW-0963">Cytoplasm</keyword>
<dbReference type="CDD" id="cd01889">
    <property type="entry name" value="SelB_euk"/>
    <property type="match status" value="1"/>
</dbReference>
<dbReference type="AlphaFoldDB" id="A0A7S0NGM6"/>
<dbReference type="FunFam" id="2.40.30.10:FF:000052">
    <property type="entry name" value="Selenocysteine-specific elongation factor EF-Sec"/>
    <property type="match status" value="1"/>
</dbReference>
<keyword evidence="12" id="KW-0342">GTP-binding</keyword>
<dbReference type="FunFam" id="3.40.50.300:FF:000900">
    <property type="entry name" value="Eukaryotic elongation factor, selenocysteine-tRNA-specific"/>
    <property type="match status" value="1"/>
</dbReference>
<dbReference type="Gene3D" id="3.40.50.300">
    <property type="entry name" value="P-loop containing nucleotide triphosphate hydrolases"/>
    <property type="match status" value="1"/>
</dbReference>
<dbReference type="GO" id="GO:0005737">
    <property type="term" value="C:cytoplasm"/>
    <property type="evidence" value="ECO:0007669"/>
    <property type="project" value="UniProtKB-SubCell"/>
</dbReference>
<dbReference type="InterPro" id="IPR027417">
    <property type="entry name" value="P-loop_NTPase"/>
</dbReference>
<dbReference type="GO" id="GO:0003924">
    <property type="term" value="F:GTPase activity"/>
    <property type="evidence" value="ECO:0007669"/>
    <property type="project" value="InterPro"/>
</dbReference>
<evidence type="ECO:0000256" key="11">
    <source>
        <dbReference type="ARBA" id="ARBA00022917"/>
    </source>
</evidence>
<evidence type="ECO:0000256" key="8">
    <source>
        <dbReference type="ARBA" id="ARBA00022553"/>
    </source>
</evidence>
<dbReference type="InterPro" id="IPR009000">
    <property type="entry name" value="Transl_B-barrel_sf"/>
</dbReference>
<evidence type="ECO:0000259" key="18">
    <source>
        <dbReference type="PROSITE" id="PS51722"/>
    </source>
</evidence>
<dbReference type="GO" id="GO:0001514">
    <property type="term" value="P:selenocysteine incorporation"/>
    <property type="evidence" value="ECO:0007669"/>
    <property type="project" value="TreeGrafter"/>
</dbReference>
<evidence type="ECO:0000256" key="7">
    <source>
        <dbReference type="ARBA" id="ARBA00022490"/>
    </source>
</evidence>
<proteinExistence type="predicted"/>
<dbReference type="PANTHER" id="PTHR43721:SF11">
    <property type="entry name" value="SELENOCYSTEINE-SPECIFIC ELONGATION FACTOR"/>
    <property type="match status" value="1"/>
</dbReference>
<dbReference type="PRINTS" id="PR00315">
    <property type="entry name" value="ELONGATNFCT"/>
</dbReference>
<dbReference type="NCBIfam" id="TIGR00231">
    <property type="entry name" value="small_GTP"/>
    <property type="match status" value="1"/>
</dbReference>
<evidence type="ECO:0000313" key="19">
    <source>
        <dbReference type="EMBL" id="CAD8512590.1"/>
    </source>
</evidence>